<dbReference type="Proteomes" id="UP001353858">
    <property type="component" value="Unassembled WGS sequence"/>
</dbReference>
<evidence type="ECO:0000256" key="7">
    <source>
        <dbReference type="ARBA" id="ARBA00023015"/>
    </source>
</evidence>
<feature type="domain" description="C2H2-type" evidence="13">
    <location>
        <begin position="539"/>
        <end position="566"/>
    </location>
</feature>
<dbReference type="FunFam" id="3.30.160.60:FF:000110">
    <property type="entry name" value="Zinc finger protein-like"/>
    <property type="match status" value="1"/>
</dbReference>
<keyword evidence="16" id="KW-1185">Reference proteome</keyword>
<evidence type="ECO:0000256" key="12">
    <source>
        <dbReference type="PROSITE-ProRule" id="PRU01263"/>
    </source>
</evidence>
<dbReference type="SUPFAM" id="SSF57716">
    <property type="entry name" value="Glucocorticoid receptor-like (DNA-binding domain)"/>
    <property type="match status" value="1"/>
</dbReference>
<evidence type="ECO:0000313" key="15">
    <source>
        <dbReference type="EMBL" id="KAK4884843.1"/>
    </source>
</evidence>
<dbReference type="Gene3D" id="3.30.160.60">
    <property type="entry name" value="Classic Zinc Finger"/>
    <property type="match status" value="9"/>
</dbReference>
<dbReference type="FunFam" id="3.30.160.60:FF:000620">
    <property type="entry name" value="Zinc finger protein 263"/>
    <property type="match status" value="1"/>
</dbReference>
<dbReference type="FunFam" id="3.30.160.60:FF:000557">
    <property type="entry name" value="zinc finger and SCAN domain-containing protein 29"/>
    <property type="match status" value="1"/>
</dbReference>
<dbReference type="InterPro" id="IPR012934">
    <property type="entry name" value="Znf_AD"/>
</dbReference>
<reference evidence="16" key="1">
    <citation type="submission" date="2023-01" db="EMBL/GenBank/DDBJ databases">
        <title>Key to firefly adult light organ development and bioluminescence: homeobox transcription factors regulate luciferase expression and transportation to peroxisome.</title>
        <authorList>
            <person name="Fu X."/>
        </authorList>
    </citation>
    <scope>NUCLEOTIDE SEQUENCE [LARGE SCALE GENOMIC DNA]</scope>
</reference>
<dbReference type="GO" id="GO:0008270">
    <property type="term" value="F:zinc ion binding"/>
    <property type="evidence" value="ECO:0007669"/>
    <property type="project" value="UniProtKB-UniRule"/>
</dbReference>
<keyword evidence="5 11" id="KW-0863">Zinc-finger</keyword>
<keyword evidence="6 12" id="KW-0862">Zinc</keyword>
<feature type="domain" description="C2H2-type" evidence="13">
    <location>
        <begin position="567"/>
        <end position="594"/>
    </location>
</feature>
<evidence type="ECO:0000256" key="10">
    <source>
        <dbReference type="ARBA" id="ARBA00023242"/>
    </source>
</evidence>
<dbReference type="AlphaFoldDB" id="A0AAN7PG09"/>
<dbReference type="GO" id="GO:0005634">
    <property type="term" value="C:nucleus"/>
    <property type="evidence" value="ECO:0007669"/>
    <property type="project" value="UniProtKB-SubCell"/>
</dbReference>
<accession>A0AAN7PG09</accession>
<sequence>MSPKKYQSKTKSARLLAKRNLKKKKQLQVTTYDFTSPATLLERQTQTIVPNVEAEIVIKPVDNSQPSTSSQTPNQNVLCETYETSDVLSGPRVVDIAHFLKELQVLNNHKPFDCNVLHMKFTKEIRNGIISTFFLKCNMCNIEKSIATEDFSDTSKMNANSAIVLATISTGCCHSELLQQQAILNILETSYRQYTKHHSIVSENIYKTVWKSLEDAGNEELALAKEVGEVDEDGNGLITVNATFTCTRPTYQIIQIFTMLYVNGILLKVGKLNEGEVVSKIKLAVTTEVKEIDLNKSCRICLNSYETSELFCLFSANAMFQSLSISTAIQECYGVTLQQHKDLPSYVCIQCASNTLHSYTFKKCLLRSEETLKLKLLNEKESITTKIKVEEIPIVSSTNLQDATESKGRSLLTIASDHNYSREVVLPDSEIIKNETVKEAENESDVVDDVSDASTVVEEKKKYSIKPLSSNLDKWWLRSCGPPYQCKVCSREYGAHYSAFYMHVRSHLMNKLACIHCGRRFSYDKLLVHMRTHTNEKPYSCKQCPARFSLQGNLKRHLVCHTGEKPYICDVCGKGFTQNSSMQTHKQIHNGTVQIICEYCGKPFTSKNNYRSHLNKIHKDSENSEGLTKLDGTSTNEIYKCNSCERVFTKLQSLNQHARVHDENGNFTCDICKTVFRISFCFKVHMFLHEVQMLKSDSDAPACKFCFNTYSNKSDLELHLLGHIEKPFQCIHCGKSFTRKIRLSYHLRQHSEERPFPCKECGKTFRNPTTLHQHQKIHSGRKPYLCKICLKAFTQQQQLSSHMLTHTGEKKFVCQYCGRAFALNGNLTVHIRRHTGDTPFYCEVCGKGFHDSSSRKKHMIWKHKNELPNNAIKTETV</sequence>
<evidence type="ECO:0000256" key="4">
    <source>
        <dbReference type="ARBA" id="ARBA00022737"/>
    </source>
</evidence>
<feature type="binding site" evidence="12">
    <location>
        <position position="298"/>
    </location>
    <ligand>
        <name>Zn(2+)</name>
        <dbReference type="ChEBI" id="CHEBI:29105"/>
    </ligand>
</feature>
<dbReference type="FunFam" id="3.30.160.60:FF:000710">
    <property type="entry name" value="Zinc finger protein 768"/>
    <property type="match status" value="1"/>
</dbReference>
<keyword evidence="3 12" id="KW-0479">Metal-binding</keyword>
<name>A0AAN7PG09_9COLE</name>
<dbReference type="PROSITE" id="PS50157">
    <property type="entry name" value="ZINC_FINGER_C2H2_2"/>
    <property type="match status" value="10"/>
</dbReference>
<gene>
    <name evidence="15" type="ORF">RN001_001114</name>
</gene>
<dbReference type="InterPro" id="IPR036236">
    <property type="entry name" value="Znf_C2H2_sf"/>
</dbReference>
<feature type="binding site" evidence="12">
    <location>
        <position position="301"/>
    </location>
    <ligand>
        <name>Zn(2+)</name>
        <dbReference type="ChEBI" id="CHEBI:29105"/>
    </ligand>
</feature>
<keyword evidence="4" id="KW-0677">Repeat</keyword>
<dbReference type="FunFam" id="3.30.160.60:FF:002343">
    <property type="entry name" value="Zinc finger protein 33A"/>
    <property type="match status" value="1"/>
</dbReference>
<protein>
    <submittedName>
        <fullName evidence="15">Uncharacterized protein</fullName>
    </submittedName>
</protein>
<feature type="domain" description="C2H2-type" evidence="13">
    <location>
        <begin position="784"/>
        <end position="811"/>
    </location>
</feature>
<evidence type="ECO:0000256" key="3">
    <source>
        <dbReference type="ARBA" id="ARBA00022723"/>
    </source>
</evidence>
<organism evidence="15 16">
    <name type="scientific">Aquatica leii</name>
    <dbReference type="NCBI Taxonomy" id="1421715"/>
    <lineage>
        <taxon>Eukaryota</taxon>
        <taxon>Metazoa</taxon>
        <taxon>Ecdysozoa</taxon>
        <taxon>Arthropoda</taxon>
        <taxon>Hexapoda</taxon>
        <taxon>Insecta</taxon>
        <taxon>Pterygota</taxon>
        <taxon>Neoptera</taxon>
        <taxon>Endopterygota</taxon>
        <taxon>Coleoptera</taxon>
        <taxon>Polyphaga</taxon>
        <taxon>Elateriformia</taxon>
        <taxon>Elateroidea</taxon>
        <taxon>Lampyridae</taxon>
        <taxon>Luciolinae</taxon>
        <taxon>Aquatica</taxon>
    </lineage>
</organism>
<evidence type="ECO:0000313" key="16">
    <source>
        <dbReference type="Proteomes" id="UP001353858"/>
    </source>
</evidence>
<comment type="subcellular location">
    <subcellularLocation>
        <location evidence="1">Nucleus</location>
    </subcellularLocation>
</comment>
<feature type="domain" description="C2H2-type" evidence="13">
    <location>
        <begin position="756"/>
        <end position="783"/>
    </location>
</feature>
<feature type="domain" description="C2H2-type" evidence="13">
    <location>
        <begin position="512"/>
        <end position="538"/>
    </location>
</feature>
<keyword evidence="7" id="KW-0805">Transcription regulation</keyword>
<evidence type="ECO:0000256" key="2">
    <source>
        <dbReference type="ARBA" id="ARBA00006991"/>
    </source>
</evidence>
<dbReference type="PANTHER" id="PTHR24379:SF127">
    <property type="entry name" value="BLOODY FINGERS-RELATED"/>
    <property type="match status" value="1"/>
</dbReference>
<evidence type="ECO:0000256" key="6">
    <source>
        <dbReference type="ARBA" id="ARBA00022833"/>
    </source>
</evidence>
<dbReference type="FunFam" id="3.30.160.60:FF:001498">
    <property type="entry name" value="Zinc finger protein 404"/>
    <property type="match status" value="1"/>
</dbReference>
<feature type="domain" description="ZAD" evidence="14">
    <location>
        <begin position="296"/>
        <end position="375"/>
    </location>
</feature>
<dbReference type="Pfam" id="PF20700">
    <property type="entry name" value="Mutator"/>
    <property type="match status" value="1"/>
</dbReference>
<keyword evidence="8" id="KW-0238">DNA-binding</keyword>
<dbReference type="GO" id="GO:0000981">
    <property type="term" value="F:DNA-binding transcription factor activity, RNA polymerase II-specific"/>
    <property type="evidence" value="ECO:0007669"/>
    <property type="project" value="TreeGrafter"/>
</dbReference>
<dbReference type="PROSITE" id="PS51915">
    <property type="entry name" value="ZAD"/>
    <property type="match status" value="1"/>
</dbReference>
<evidence type="ECO:0000256" key="9">
    <source>
        <dbReference type="ARBA" id="ARBA00023163"/>
    </source>
</evidence>
<evidence type="ECO:0000256" key="5">
    <source>
        <dbReference type="ARBA" id="ARBA00022771"/>
    </source>
</evidence>
<dbReference type="EMBL" id="JARPUR010000001">
    <property type="protein sequence ID" value="KAK4884843.1"/>
    <property type="molecule type" value="Genomic_DNA"/>
</dbReference>
<evidence type="ECO:0000259" key="14">
    <source>
        <dbReference type="PROSITE" id="PS51915"/>
    </source>
</evidence>
<keyword evidence="9" id="KW-0804">Transcription</keyword>
<dbReference type="InterPro" id="IPR013087">
    <property type="entry name" value="Znf_C2H2_type"/>
</dbReference>
<feature type="domain" description="C2H2-type" evidence="13">
    <location>
        <begin position="595"/>
        <end position="623"/>
    </location>
</feature>
<evidence type="ECO:0000256" key="11">
    <source>
        <dbReference type="PROSITE-ProRule" id="PRU00042"/>
    </source>
</evidence>
<evidence type="ECO:0000256" key="1">
    <source>
        <dbReference type="ARBA" id="ARBA00004123"/>
    </source>
</evidence>
<feature type="binding site" evidence="12">
    <location>
        <position position="351"/>
    </location>
    <ligand>
        <name>Zn(2+)</name>
        <dbReference type="ChEBI" id="CHEBI:29105"/>
    </ligand>
</feature>
<feature type="domain" description="C2H2-type" evidence="13">
    <location>
        <begin position="812"/>
        <end position="839"/>
    </location>
</feature>
<dbReference type="PROSITE" id="PS00028">
    <property type="entry name" value="ZINC_FINGER_C2H2_1"/>
    <property type="match status" value="10"/>
</dbReference>
<dbReference type="Pfam" id="PF07776">
    <property type="entry name" value="zf-AD"/>
    <property type="match status" value="1"/>
</dbReference>
<proteinExistence type="inferred from homology"/>
<dbReference type="GO" id="GO:0000977">
    <property type="term" value="F:RNA polymerase II transcription regulatory region sequence-specific DNA binding"/>
    <property type="evidence" value="ECO:0007669"/>
    <property type="project" value="TreeGrafter"/>
</dbReference>
<feature type="binding site" evidence="12">
    <location>
        <position position="348"/>
    </location>
    <ligand>
        <name>Zn(2+)</name>
        <dbReference type="ChEBI" id="CHEBI:29105"/>
    </ligand>
</feature>
<feature type="domain" description="C2H2-type" evidence="13">
    <location>
        <begin position="728"/>
        <end position="755"/>
    </location>
</feature>
<keyword evidence="10" id="KW-0539">Nucleus</keyword>
<comment type="caution">
    <text evidence="15">The sequence shown here is derived from an EMBL/GenBank/DDBJ whole genome shotgun (WGS) entry which is preliminary data.</text>
</comment>
<feature type="domain" description="C2H2-type" evidence="13">
    <location>
        <begin position="639"/>
        <end position="666"/>
    </location>
</feature>
<comment type="similarity">
    <text evidence="2">Belongs to the krueppel C2H2-type zinc-finger protein family.</text>
</comment>
<feature type="domain" description="C2H2-type" evidence="13">
    <location>
        <begin position="840"/>
        <end position="868"/>
    </location>
</feature>
<dbReference type="Pfam" id="PF00096">
    <property type="entry name" value="zf-C2H2"/>
    <property type="match status" value="6"/>
</dbReference>
<evidence type="ECO:0000259" key="13">
    <source>
        <dbReference type="PROSITE" id="PS50157"/>
    </source>
</evidence>
<dbReference type="InterPro" id="IPR049012">
    <property type="entry name" value="Mutator_transp_dom"/>
</dbReference>
<dbReference type="Pfam" id="PF13912">
    <property type="entry name" value="zf-C2H2_6"/>
    <property type="match status" value="1"/>
</dbReference>
<dbReference type="PANTHER" id="PTHR24379">
    <property type="entry name" value="KRAB AND ZINC FINGER DOMAIN-CONTAINING"/>
    <property type="match status" value="1"/>
</dbReference>
<dbReference type="SMART" id="SM00355">
    <property type="entry name" value="ZnF_C2H2"/>
    <property type="match status" value="13"/>
</dbReference>
<evidence type="ECO:0000256" key="8">
    <source>
        <dbReference type="ARBA" id="ARBA00023125"/>
    </source>
</evidence>
<dbReference type="SUPFAM" id="SSF57667">
    <property type="entry name" value="beta-beta-alpha zinc fingers"/>
    <property type="match status" value="6"/>
</dbReference>